<proteinExistence type="predicted"/>
<comment type="caution">
    <text evidence="1">The sequence shown here is derived from an EMBL/GenBank/DDBJ whole genome shotgun (WGS) entry which is preliminary data.</text>
</comment>
<accession>A0AAV4I1R0</accession>
<dbReference type="GO" id="GO:0003964">
    <property type="term" value="F:RNA-directed DNA polymerase activity"/>
    <property type="evidence" value="ECO:0007669"/>
    <property type="project" value="UniProtKB-KW"/>
</dbReference>
<keyword evidence="1" id="KW-0548">Nucleotidyltransferase</keyword>
<dbReference type="Proteomes" id="UP000762676">
    <property type="component" value="Unassembled WGS sequence"/>
</dbReference>
<gene>
    <name evidence="1" type="ORF">ElyMa_002879300</name>
</gene>
<evidence type="ECO:0000313" key="2">
    <source>
        <dbReference type="Proteomes" id="UP000762676"/>
    </source>
</evidence>
<keyword evidence="1" id="KW-0808">Transferase</keyword>
<evidence type="ECO:0000313" key="1">
    <source>
        <dbReference type="EMBL" id="GFS03069.1"/>
    </source>
</evidence>
<keyword evidence="2" id="KW-1185">Reference proteome</keyword>
<dbReference type="EMBL" id="BMAT01005952">
    <property type="protein sequence ID" value="GFS03069.1"/>
    <property type="molecule type" value="Genomic_DNA"/>
</dbReference>
<protein>
    <submittedName>
        <fullName evidence="1">RNA-directed DNA polymerase from mobile element jockey</fullName>
    </submittedName>
</protein>
<dbReference type="AlphaFoldDB" id="A0AAV4I1R0"/>
<name>A0AAV4I1R0_9GAST</name>
<reference evidence="1 2" key="1">
    <citation type="journal article" date="2021" name="Elife">
        <title>Chloroplast acquisition without the gene transfer in kleptoplastic sea slugs, Plakobranchus ocellatus.</title>
        <authorList>
            <person name="Maeda T."/>
            <person name="Takahashi S."/>
            <person name="Yoshida T."/>
            <person name="Shimamura S."/>
            <person name="Takaki Y."/>
            <person name="Nagai Y."/>
            <person name="Toyoda A."/>
            <person name="Suzuki Y."/>
            <person name="Arimoto A."/>
            <person name="Ishii H."/>
            <person name="Satoh N."/>
            <person name="Nishiyama T."/>
            <person name="Hasebe M."/>
            <person name="Maruyama T."/>
            <person name="Minagawa J."/>
            <person name="Obokata J."/>
            <person name="Shigenobu S."/>
        </authorList>
    </citation>
    <scope>NUCLEOTIDE SEQUENCE [LARGE SCALE GENOMIC DNA]</scope>
</reference>
<sequence length="122" mass="14653">MWCYRRVLRISLEEHKTNEKVLQAADVTEILLDQLLKRKLRHADHVIRGVSEHLLQLALEGRIESRRGRGCPKRSWTDDIKQWTHNRTFIIEKFKRKAESREEWRVIVVNLGTEESTYIYNI</sequence>
<organism evidence="1 2">
    <name type="scientific">Elysia marginata</name>
    <dbReference type="NCBI Taxonomy" id="1093978"/>
    <lineage>
        <taxon>Eukaryota</taxon>
        <taxon>Metazoa</taxon>
        <taxon>Spiralia</taxon>
        <taxon>Lophotrochozoa</taxon>
        <taxon>Mollusca</taxon>
        <taxon>Gastropoda</taxon>
        <taxon>Heterobranchia</taxon>
        <taxon>Euthyneura</taxon>
        <taxon>Panpulmonata</taxon>
        <taxon>Sacoglossa</taxon>
        <taxon>Placobranchoidea</taxon>
        <taxon>Plakobranchidae</taxon>
        <taxon>Elysia</taxon>
    </lineage>
</organism>
<keyword evidence="1" id="KW-0695">RNA-directed DNA polymerase</keyword>